<reference evidence="1" key="2">
    <citation type="journal article" date="2015" name="Data Brief">
        <title>Shoot transcriptome of the giant reed, Arundo donax.</title>
        <authorList>
            <person name="Barrero R.A."/>
            <person name="Guerrero F.D."/>
            <person name="Moolhuijzen P."/>
            <person name="Goolsby J.A."/>
            <person name="Tidwell J."/>
            <person name="Bellgard S.E."/>
            <person name="Bellgard M.I."/>
        </authorList>
    </citation>
    <scope>NUCLEOTIDE SEQUENCE</scope>
    <source>
        <tissue evidence="1">Shoot tissue taken approximately 20 cm above the soil surface</tissue>
    </source>
</reference>
<proteinExistence type="predicted"/>
<dbReference type="EMBL" id="GBRH01203787">
    <property type="protein sequence ID" value="JAD94108.1"/>
    <property type="molecule type" value="Transcribed_RNA"/>
</dbReference>
<protein>
    <submittedName>
        <fullName evidence="1">Uncharacterized protein</fullName>
    </submittedName>
</protein>
<accession>A0A0A9E542</accession>
<name>A0A0A9E542_ARUDO</name>
<sequence length="92" mass="10587">MPPAKQHSQNNHLLMGYFRLLNQSYPKSHISGRQSTDQSQSSKSCILYPPCLFEEKTFISPKIWSMFPHTAAVIADEHYQSHLQAFPPFHSI</sequence>
<organism evidence="1">
    <name type="scientific">Arundo donax</name>
    <name type="common">Giant reed</name>
    <name type="synonym">Donax arundinaceus</name>
    <dbReference type="NCBI Taxonomy" id="35708"/>
    <lineage>
        <taxon>Eukaryota</taxon>
        <taxon>Viridiplantae</taxon>
        <taxon>Streptophyta</taxon>
        <taxon>Embryophyta</taxon>
        <taxon>Tracheophyta</taxon>
        <taxon>Spermatophyta</taxon>
        <taxon>Magnoliopsida</taxon>
        <taxon>Liliopsida</taxon>
        <taxon>Poales</taxon>
        <taxon>Poaceae</taxon>
        <taxon>PACMAD clade</taxon>
        <taxon>Arundinoideae</taxon>
        <taxon>Arundineae</taxon>
        <taxon>Arundo</taxon>
    </lineage>
</organism>
<dbReference type="AlphaFoldDB" id="A0A0A9E542"/>
<reference evidence="1" key="1">
    <citation type="submission" date="2014-09" db="EMBL/GenBank/DDBJ databases">
        <authorList>
            <person name="Magalhaes I.L.F."/>
            <person name="Oliveira U."/>
            <person name="Santos F.R."/>
            <person name="Vidigal T.H.D.A."/>
            <person name="Brescovit A.D."/>
            <person name="Santos A.J."/>
        </authorList>
    </citation>
    <scope>NUCLEOTIDE SEQUENCE</scope>
    <source>
        <tissue evidence="1">Shoot tissue taken approximately 20 cm above the soil surface</tissue>
    </source>
</reference>
<evidence type="ECO:0000313" key="1">
    <source>
        <dbReference type="EMBL" id="JAD94108.1"/>
    </source>
</evidence>